<accession>E0UKB0</accession>
<evidence type="ECO:0000313" key="5">
    <source>
        <dbReference type="Proteomes" id="UP000008206"/>
    </source>
</evidence>
<dbReference type="Proteomes" id="UP000008206">
    <property type="component" value="Chromosome"/>
</dbReference>
<protein>
    <submittedName>
        <fullName evidence="4">Band 7 protein</fullName>
    </submittedName>
</protein>
<feature type="domain" description="Band 7" evidence="3">
    <location>
        <begin position="41"/>
        <end position="201"/>
    </location>
</feature>
<keyword evidence="2" id="KW-1133">Transmembrane helix</keyword>
<keyword evidence="5" id="KW-1185">Reference proteome</keyword>
<dbReference type="InterPro" id="IPR001107">
    <property type="entry name" value="Band_7"/>
</dbReference>
<keyword evidence="2" id="KW-0472">Membrane</keyword>
<organism evidence="4 5">
    <name type="scientific">Gloeothece verrucosa (strain PCC 7822)</name>
    <name type="common">Cyanothece sp. (strain PCC 7822)</name>
    <dbReference type="NCBI Taxonomy" id="497965"/>
    <lineage>
        <taxon>Bacteria</taxon>
        <taxon>Bacillati</taxon>
        <taxon>Cyanobacteriota</taxon>
        <taxon>Cyanophyceae</taxon>
        <taxon>Oscillatoriophycideae</taxon>
        <taxon>Chroococcales</taxon>
        <taxon>Aphanothecaceae</taxon>
        <taxon>Gloeothece</taxon>
        <taxon>Gloeothece verrucosa</taxon>
    </lineage>
</organism>
<dbReference type="PANTHER" id="PTHR23222:SF0">
    <property type="entry name" value="PROHIBITIN 1"/>
    <property type="match status" value="1"/>
</dbReference>
<evidence type="ECO:0000313" key="4">
    <source>
        <dbReference type="EMBL" id="ADN15872.1"/>
    </source>
</evidence>
<dbReference type="RefSeq" id="WP_013323940.1">
    <property type="nucleotide sequence ID" value="NC_014501.1"/>
</dbReference>
<reference evidence="5" key="1">
    <citation type="journal article" date="2011" name="MBio">
        <title>Novel metabolic attributes of the genus Cyanothece, comprising a group of unicellular nitrogen-fixing Cyanobacteria.</title>
        <authorList>
            <person name="Bandyopadhyay A."/>
            <person name="Elvitigala T."/>
            <person name="Welsh E."/>
            <person name="Stockel J."/>
            <person name="Liberton M."/>
            <person name="Min H."/>
            <person name="Sherman L.A."/>
            <person name="Pakrasi H.B."/>
        </authorList>
    </citation>
    <scope>NUCLEOTIDE SEQUENCE [LARGE SCALE GENOMIC DNA]</scope>
    <source>
        <strain evidence="5">PCC 7822</strain>
    </source>
</reference>
<dbReference type="eggNOG" id="COG0330">
    <property type="taxonomic scope" value="Bacteria"/>
</dbReference>
<dbReference type="HOGENOM" id="CLU_047969_4_1_3"/>
<dbReference type="InterPro" id="IPR036013">
    <property type="entry name" value="Band_7/SPFH_dom_sf"/>
</dbReference>
<feature type="transmembrane region" description="Helical" evidence="2">
    <location>
        <begin position="24"/>
        <end position="44"/>
    </location>
</feature>
<keyword evidence="2" id="KW-0812">Transmembrane</keyword>
<dbReference type="GO" id="GO:0016020">
    <property type="term" value="C:membrane"/>
    <property type="evidence" value="ECO:0007669"/>
    <property type="project" value="InterPro"/>
</dbReference>
<evidence type="ECO:0000256" key="2">
    <source>
        <dbReference type="SAM" id="Phobius"/>
    </source>
</evidence>
<proteinExistence type="predicted"/>
<evidence type="ECO:0000256" key="1">
    <source>
        <dbReference type="SAM" id="Coils"/>
    </source>
</evidence>
<dbReference type="KEGG" id="cyj:Cyan7822_3942"/>
<dbReference type="CDD" id="cd03401">
    <property type="entry name" value="SPFH_prohibitin"/>
    <property type="match status" value="1"/>
</dbReference>
<sequence>MDNSNPTKVKFDAVKLPNLGKSSALVFLLIFGIIIVPVILRSLIIIPVGHVGILEGEGVVTPQILKPGLNLVNPFNQVSLISTRIQDIKEKIEASSKEGLKFDVEVSLQYRLNPDKVMTVYEKLGLNNNDVLISRFRSLTREITAQYPLEEMVSAKRRELAYQLQKRLEENLDSLGFVVEEALIREIVLPPDVQEAFNQKIKIQQQSEQMKFELEKTRQEAQRQRIQAQGEADARLIKAKAEMEAQKLISRGLTPAMLQLKSIEATEKIGTSPNAKIYLGLGNASQGNIIIPNFDQSSNNPPK</sequence>
<dbReference type="PANTHER" id="PTHR23222">
    <property type="entry name" value="PROHIBITIN"/>
    <property type="match status" value="1"/>
</dbReference>
<gene>
    <name evidence="4" type="ordered locus">Cyan7822_3942</name>
</gene>
<dbReference type="AlphaFoldDB" id="E0UKB0"/>
<dbReference type="Gene3D" id="3.30.479.30">
    <property type="entry name" value="Band 7 domain"/>
    <property type="match status" value="1"/>
</dbReference>
<dbReference type="OrthoDB" id="9792660at2"/>
<dbReference type="SMART" id="SM00244">
    <property type="entry name" value="PHB"/>
    <property type="match status" value="1"/>
</dbReference>
<name>E0UKB0_GLOV7</name>
<dbReference type="EMBL" id="CP002198">
    <property type="protein sequence ID" value="ADN15872.1"/>
    <property type="molecule type" value="Genomic_DNA"/>
</dbReference>
<dbReference type="SUPFAM" id="SSF117892">
    <property type="entry name" value="Band 7/SPFH domain"/>
    <property type="match status" value="1"/>
</dbReference>
<keyword evidence="1" id="KW-0175">Coiled coil</keyword>
<dbReference type="STRING" id="497965.Cyan7822_3942"/>
<dbReference type="InterPro" id="IPR000163">
    <property type="entry name" value="Prohibitin"/>
</dbReference>
<feature type="coiled-coil region" evidence="1">
    <location>
        <begin position="200"/>
        <end position="231"/>
    </location>
</feature>
<evidence type="ECO:0000259" key="3">
    <source>
        <dbReference type="SMART" id="SM00244"/>
    </source>
</evidence>
<dbReference type="Pfam" id="PF01145">
    <property type="entry name" value="Band_7"/>
    <property type="match status" value="1"/>
</dbReference>